<keyword evidence="4" id="KW-0472">Membrane</keyword>
<dbReference type="OrthoDB" id="1094477at2"/>
<dbReference type="RefSeq" id="WP_073085117.1">
    <property type="nucleotide sequence ID" value="NZ_FRBL01000008.1"/>
</dbReference>
<evidence type="ECO:0000259" key="7">
    <source>
        <dbReference type="Pfam" id="PF14322"/>
    </source>
</evidence>
<evidence type="ECO:0000256" key="4">
    <source>
        <dbReference type="ARBA" id="ARBA00023136"/>
    </source>
</evidence>
<comment type="similarity">
    <text evidence="2">Belongs to the SusD family.</text>
</comment>
<dbReference type="InterPro" id="IPR033985">
    <property type="entry name" value="SusD-like_N"/>
</dbReference>
<dbReference type="Proteomes" id="UP000184420">
    <property type="component" value="Unassembled WGS sequence"/>
</dbReference>
<dbReference type="AlphaFoldDB" id="A0A1M7J3M5"/>
<evidence type="ECO:0000256" key="5">
    <source>
        <dbReference type="ARBA" id="ARBA00023237"/>
    </source>
</evidence>
<feature type="domain" description="SusD-like N-terminal" evidence="7">
    <location>
        <begin position="107"/>
        <end position="238"/>
    </location>
</feature>
<dbReference type="SUPFAM" id="SSF48452">
    <property type="entry name" value="TPR-like"/>
    <property type="match status" value="1"/>
</dbReference>
<dbReference type="Gene3D" id="1.25.40.390">
    <property type="match status" value="1"/>
</dbReference>
<name>A0A1M7J3M5_9BACT</name>
<evidence type="ECO:0000256" key="2">
    <source>
        <dbReference type="ARBA" id="ARBA00006275"/>
    </source>
</evidence>
<dbReference type="EMBL" id="FRBL01000008">
    <property type="protein sequence ID" value="SHM47493.1"/>
    <property type="molecule type" value="Genomic_DNA"/>
</dbReference>
<feature type="domain" description="RagB/SusD" evidence="6">
    <location>
        <begin position="362"/>
        <end position="492"/>
    </location>
</feature>
<comment type="subcellular location">
    <subcellularLocation>
        <location evidence="1">Cell outer membrane</location>
    </subcellularLocation>
</comment>
<proteinExistence type="inferred from homology"/>
<evidence type="ECO:0000256" key="1">
    <source>
        <dbReference type="ARBA" id="ARBA00004442"/>
    </source>
</evidence>
<dbReference type="InterPro" id="IPR012944">
    <property type="entry name" value="SusD_RagB_dom"/>
</dbReference>
<dbReference type="Pfam" id="PF14322">
    <property type="entry name" value="SusD-like_3"/>
    <property type="match status" value="1"/>
</dbReference>
<dbReference type="InterPro" id="IPR011990">
    <property type="entry name" value="TPR-like_helical_dom_sf"/>
</dbReference>
<accession>A0A1M7J3M5</accession>
<keyword evidence="5" id="KW-0998">Cell outer membrane</keyword>
<evidence type="ECO:0000256" key="3">
    <source>
        <dbReference type="ARBA" id="ARBA00022729"/>
    </source>
</evidence>
<evidence type="ECO:0000313" key="8">
    <source>
        <dbReference type="EMBL" id="SHM47493.1"/>
    </source>
</evidence>
<keyword evidence="3" id="KW-0732">Signal</keyword>
<evidence type="ECO:0000313" key="9">
    <source>
        <dbReference type="Proteomes" id="UP000184420"/>
    </source>
</evidence>
<gene>
    <name evidence="8" type="ORF">SAMN05444266_108206</name>
</gene>
<dbReference type="Pfam" id="PF07980">
    <property type="entry name" value="SusD_RagB"/>
    <property type="match status" value="1"/>
</dbReference>
<dbReference type="GO" id="GO:0009279">
    <property type="term" value="C:cell outer membrane"/>
    <property type="evidence" value="ECO:0007669"/>
    <property type="project" value="UniProtKB-SubCell"/>
</dbReference>
<dbReference type="STRING" id="1419482.SAMN05444266_108206"/>
<sequence length="501" mass="57267">MKKLYLLAFAVIPFVGCKKFLEERSQYEIIPKTTKQFSEILYTEGMPGANTRLQPYLTLMDDDVQAFNGENLPSDADLTNSAPAYQWQPDFIELSKSSGGSVVSNGMDSWSTYYKLLLGANVAIQSLDGSQGDLKDKIQFKGEAFAARAFYHFMLVNLFAMPYNDSTTTPDKLQGIPLRLDANLSDDSPQRSSVKAVYDQVIADLDSSIQLLEQQKLKLPTFRMSYLGAELLASRVNLYMEKWNKVIEHASVVINRHPQLQDFTQWNPIPDPNAPAVLPFISPDNPETIWYFGSVYEQQPAGMSVAYDVSFDYISILEPGDLRGQQTYIGEVPEIFKPYALTPYYQLKNVGTSPQMMMGCAWRSAEAYLNRAEAYIQLYRTTGNTEAAQKGLDDLNKLRASRWDKTKFVPWTIRPADELLQMCRLERRRELFMECGHRWFDLRRYGMPAITHSYMPTKTTTEYYQLKKRDPQYVIPIANEVLEKNRSLGQNVTIGSRRMPN</sequence>
<organism evidence="8 9">
    <name type="scientific">Chitinophaga jiangningensis</name>
    <dbReference type="NCBI Taxonomy" id="1419482"/>
    <lineage>
        <taxon>Bacteria</taxon>
        <taxon>Pseudomonadati</taxon>
        <taxon>Bacteroidota</taxon>
        <taxon>Chitinophagia</taxon>
        <taxon>Chitinophagales</taxon>
        <taxon>Chitinophagaceae</taxon>
        <taxon>Chitinophaga</taxon>
    </lineage>
</organism>
<protein>
    <submittedName>
        <fullName evidence="8">SusD family protein</fullName>
    </submittedName>
</protein>
<keyword evidence="9" id="KW-1185">Reference proteome</keyword>
<reference evidence="8 9" key="1">
    <citation type="submission" date="2016-11" db="EMBL/GenBank/DDBJ databases">
        <authorList>
            <person name="Jaros S."/>
            <person name="Januszkiewicz K."/>
            <person name="Wedrychowicz H."/>
        </authorList>
    </citation>
    <scope>NUCLEOTIDE SEQUENCE [LARGE SCALE GENOMIC DNA]</scope>
    <source>
        <strain evidence="8 9">DSM 27406</strain>
    </source>
</reference>
<evidence type="ECO:0000259" key="6">
    <source>
        <dbReference type="Pfam" id="PF07980"/>
    </source>
</evidence>